<dbReference type="AlphaFoldDB" id="A0A445N2D8"/>
<proteinExistence type="predicted"/>
<dbReference type="SUPFAM" id="SSF51161">
    <property type="entry name" value="Trimeric LpxA-like enzymes"/>
    <property type="match status" value="1"/>
</dbReference>
<organism evidence="1">
    <name type="scientific">uncultured Desulfobacterium sp</name>
    <dbReference type="NCBI Taxonomy" id="201089"/>
    <lineage>
        <taxon>Bacteria</taxon>
        <taxon>Pseudomonadati</taxon>
        <taxon>Thermodesulfobacteriota</taxon>
        <taxon>Desulfobacteria</taxon>
        <taxon>Desulfobacterales</taxon>
        <taxon>Desulfobacteriaceae</taxon>
        <taxon>Desulfobacterium</taxon>
        <taxon>environmental samples</taxon>
    </lineage>
</organism>
<dbReference type="InterPro" id="IPR011004">
    <property type="entry name" value="Trimer_LpxA-like_sf"/>
</dbReference>
<dbReference type="EMBL" id="OJIN01000221">
    <property type="protein sequence ID" value="SPD75851.1"/>
    <property type="molecule type" value="Genomic_DNA"/>
</dbReference>
<protein>
    <recommendedName>
        <fullName evidence="2">Transferase</fullName>
    </recommendedName>
</protein>
<dbReference type="Pfam" id="PF18776">
    <property type="entry name" value="Hexapep_loop"/>
    <property type="match status" value="1"/>
</dbReference>
<dbReference type="Gene3D" id="2.160.10.10">
    <property type="entry name" value="Hexapeptide repeat proteins"/>
    <property type="match status" value="2"/>
</dbReference>
<gene>
    <name evidence="1" type="ORF">PITCH_A760061</name>
</gene>
<name>A0A445N2D8_9BACT</name>
<sequence length="523" mass="58856">MIWKNPNAGANTSLALTRPDHLESNGLKTHNNFAGANLVFAPARHKRGTTMKHLERLLDRVIHRTKINLREFDFDIDAHVRGLVPLDQFTRFYAYYGITSHHPIHFNFTNSALSGSYFLGKCSVANSILYKSDIRGDELKQTDEIFTFHDSSIVLDDDEMISIKNSLLMKTLVHNFSHDPEKVDLFLIKNTIACPYANIHGSPVDGCFLGPFATIDLTTGHDVIIGPFSYVQTGSLAHTNVGPGRIWVKNGDIFDFKYKFDEEILMHYIGFAPGRGVMGRFIDFAEDLKTDFQRIYDVVHMEAPIEVPPGASLNRYAVFQGESRIEENVLVAQRAFVESSWLGKGANAQENCYISHSHLEGYNVTAHGATIIHARLKPKVFVGFNSFLQGKENAELTVGESCIIMPHTIIRIDRPLDIPPEHLVWGYIRNQEDFKNHSMSLDDFSKISDLLKKGNLQFKGDGSAFVQAFKNRIEHILEANGAYFDGEKMSGHAQKGQNISFNIIQPYPKGPREGLYPSIEINP</sequence>
<dbReference type="InterPro" id="IPR040730">
    <property type="entry name" value="Hexapep_loop"/>
</dbReference>
<reference evidence="1" key="1">
    <citation type="submission" date="2018-01" db="EMBL/GenBank/DDBJ databases">
        <authorList>
            <person name="Regsiter A."/>
            <person name="William W."/>
        </authorList>
    </citation>
    <scope>NUCLEOTIDE SEQUENCE</scope>
    <source>
        <strain evidence="1">TRIP AH-1</strain>
    </source>
</reference>
<evidence type="ECO:0000313" key="1">
    <source>
        <dbReference type="EMBL" id="SPD75851.1"/>
    </source>
</evidence>
<accession>A0A445N2D8</accession>
<evidence type="ECO:0008006" key="2">
    <source>
        <dbReference type="Google" id="ProtNLM"/>
    </source>
</evidence>